<dbReference type="AlphaFoldDB" id="A0A0E0RJB9"/>
<evidence type="ECO:0000313" key="2">
    <source>
        <dbReference type="Proteomes" id="UP000008022"/>
    </source>
</evidence>
<organism evidence="1 2">
    <name type="scientific">Oryza rufipogon</name>
    <name type="common">Brownbeard rice</name>
    <name type="synonym">Asian wild rice</name>
    <dbReference type="NCBI Taxonomy" id="4529"/>
    <lineage>
        <taxon>Eukaryota</taxon>
        <taxon>Viridiplantae</taxon>
        <taxon>Streptophyta</taxon>
        <taxon>Embryophyta</taxon>
        <taxon>Tracheophyta</taxon>
        <taxon>Spermatophyta</taxon>
        <taxon>Magnoliopsida</taxon>
        <taxon>Liliopsida</taxon>
        <taxon>Poales</taxon>
        <taxon>Poaceae</taxon>
        <taxon>BOP clade</taxon>
        <taxon>Oryzoideae</taxon>
        <taxon>Oryzeae</taxon>
        <taxon>Oryzinae</taxon>
        <taxon>Oryza</taxon>
    </lineage>
</organism>
<evidence type="ECO:0000313" key="1">
    <source>
        <dbReference type="EnsemblPlants" id="ORUFI12G19110.1"/>
    </source>
</evidence>
<name>A0A0E0RJB9_ORYRU</name>
<reference evidence="1" key="2">
    <citation type="submission" date="2015-06" db="UniProtKB">
        <authorList>
            <consortium name="EnsemblPlants"/>
        </authorList>
    </citation>
    <scope>IDENTIFICATION</scope>
</reference>
<dbReference type="EnsemblPlants" id="ORUFI12G19110.1">
    <property type="protein sequence ID" value="ORUFI12G19110.1"/>
    <property type="gene ID" value="ORUFI12G19110"/>
</dbReference>
<accession>A0A0E0RJB9</accession>
<reference evidence="2" key="1">
    <citation type="submission" date="2013-06" db="EMBL/GenBank/DDBJ databases">
        <authorList>
            <person name="Zhao Q."/>
        </authorList>
    </citation>
    <scope>NUCLEOTIDE SEQUENCE</scope>
    <source>
        <strain evidence="2">cv. W1943</strain>
    </source>
</reference>
<protein>
    <submittedName>
        <fullName evidence="1">Uncharacterized protein</fullName>
    </submittedName>
</protein>
<keyword evidence="2" id="KW-1185">Reference proteome</keyword>
<dbReference type="Gramene" id="ORUFI12G19110.1">
    <property type="protein sequence ID" value="ORUFI12G19110.1"/>
    <property type="gene ID" value="ORUFI12G19110"/>
</dbReference>
<sequence>MVAAPSSAWQDLPTDLLVLVLLRFPSLTDRARLRTCIIHDDPKQPVMTDHQYVLSPMAPKVFEAWSCGAVSDLVLPG</sequence>
<dbReference type="Proteomes" id="UP000008022">
    <property type="component" value="Unassembled WGS sequence"/>
</dbReference>
<proteinExistence type="predicted"/>
<dbReference type="HOGENOM" id="CLU_2642396_0_0_1"/>